<dbReference type="PANTHER" id="PTHR43877">
    <property type="entry name" value="AMINOALKYLPHOSPHONATE N-ACETYLTRANSFERASE-RELATED-RELATED"/>
    <property type="match status" value="1"/>
</dbReference>
<gene>
    <name evidence="4" type="ORF">EPD65_03235</name>
</gene>
<evidence type="ECO:0000259" key="3">
    <source>
        <dbReference type="PROSITE" id="PS51186"/>
    </source>
</evidence>
<keyword evidence="1 4" id="KW-0808">Transferase</keyword>
<dbReference type="OrthoDB" id="9805924at2"/>
<dbReference type="Gene3D" id="3.40.630.30">
    <property type="match status" value="1"/>
</dbReference>
<dbReference type="EMBL" id="SJZJ01000003">
    <property type="protein sequence ID" value="TCJ30593.1"/>
    <property type="molecule type" value="Genomic_DNA"/>
</dbReference>
<evidence type="ECO:0000256" key="2">
    <source>
        <dbReference type="ARBA" id="ARBA00023315"/>
    </source>
</evidence>
<sequence length="155" mass="16772">MDEVRVATPADAQVLGRLLADFNIEFGAEGQDAAAFARRFASLLHRDDVLALLSGEPDAPTGFAWVTFRPTPYADGPLAQLEELYVRPDRRSAGAGAALVAALRAESRRRDALEILINVDADDADARRFYERHGFGCSDPDSGSLMLCYLGSVEA</sequence>
<dbReference type="AlphaFoldDB" id="A0A4R1CGU3"/>
<proteinExistence type="predicted"/>
<organism evidence="4 5">
    <name type="scientific">Nocardioides jejuensis</name>
    <dbReference type="NCBI Taxonomy" id="2502782"/>
    <lineage>
        <taxon>Bacteria</taxon>
        <taxon>Bacillati</taxon>
        <taxon>Actinomycetota</taxon>
        <taxon>Actinomycetes</taxon>
        <taxon>Propionibacteriales</taxon>
        <taxon>Nocardioidaceae</taxon>
        <taxon>Nocardioides</taxon>
    </lineage>
</organism>
<keyword evidence="2" id="KW-0012">Acyltransferase</keyword>
<feature type="domain" description="N-acetyltransferase" evidence="3">
    <location>
        <begin position="2"/>
        <end position="155"/>
    </location>
</feature>
<protein>
    <submittedName>
        <fullName evidence="4">GNAT family N-acetyltransferase</fullName>
    </submittedName>
</protein>
<evidence type="ECO:0000313" key="4">
    <source>
        <dbReference type="EMBL" id="TCJ30593.1"/>
    </source>
</evidence>
<dbReference type="InterPro" id="IPR000182">
    <property type="entry name" value="GNAT_dom"/>
</dbReference>
<dbReference type="GO" id="GO:0016747">
    <property type="term" value="F:acyltransferase activity, transferring groups other than amino-acyl groups"/>
    <property type="evidence" value="ECO:0007669"/>
    <property type="project" value="InterPro"/>
</dbReference>
<dbReference type="SUPFAM" id="SSF55729">
    <property type="entry name" value="Acyl-CoA N-acyltransferases (Nat)"/>
    <property type="match status" value="1"/>
</dbReference>
<evidence type="ECO:0000313" key="5">
    <source>
        <dbReference type="Proteomes" id="UP000295453"/>
    </source>
</evidence>
<dbReference type="RefSeq" id="WP_131581718.1">
    <property type="nucleotide sequence ID" value="NZ_SJZJ01000003.1"/>
</dbReference>
<accession>A0A4R1CGU3</accession>
<keyword evidence="5" id="KW-1185">Reference proteome</keyword>
<comment type="caution">
    <text evidence="4">The sequence shown here is derived from an EMBL/GenBank/DDBJ whole genome shotgun (WGS) entry which is preliminary data.</text>
</comment>
<name>A0A4R1CGU3_9ACTN</name>
<dbReference type="Pfam" id="PF00583">
    <property type="entry name" value="Acetyltransf_1"/>
    <property type="match status" value="1"/>
</dbReference>
<dbReference type="PROSITE" id="PS51186">
    <property type="entry name" value="GNAT"/>
    <property type="match status" value="1"/>
</dbReference>
<dbReference type="Proteomes" id="UP000295453">
    <property type="component" value="Unassembled WGS sequence"/>
</dbReference>
<dbReference type="InterPro" id="IPR016181">
    <property type="entry name" value="Acyl_CoA_acyltransferase"/>
</dbReference>
<evidence type="ECO:0000256" key="1">
    <source>
        <dbReference type="ARBA" id="ARBA00022679"/>
    </source>
</evidence>
<dbReference type="InterPro" id="IPR050832">
    <property type="entry name" value="Bact_Acetyltransf"/>
</dbReference>
<reference evidence="4 5" key="1">
    <citation type="submission" date="2019-03" db="EMBL/GenBank/DDBJ databases">
        <authorList>
            <person name="Kim M.K.M."/>
        </authorList>
    </citation>
    <scope>NUCLEOTIDE SEQUENCE [LARGE SCALE GENOMIC DNA]</scope>
    <source>
        <strain evidence="4 5">18JY15-6</strain>
    </source>
</reference>